<dbReference type="Pfam" id="PF13041">
    <property type="entry name" value="PPR_2"/>
    <property type="match status" value="1"/>
</dbReference>
<dbReference type="InterPro" id="IPR057027">
    <property type="entry name" value="TPR_mt"/>
</dbReference>
<dbReference type="InterPro" id="IPR044605">
    <property type="entry name" value="At1g26460-like"/>
</dbReference>
<feature type="domain" description="Pentatricopeptide repeat-containing protein-mitochondrial" evidence="3">
    <location>
        <begin position="348"/>
        <end position="493"/>
    </location>
</feature>
<dbReference type="InterPro" id="IPR002885">
    <property type="entry name" value="PPR_rpt"/>
</dbReference>
<protein>
    <recommendedName>
        <fullName evidence="3">Pentatricopeptide repeat-containing protein-mitochondrial domain-containing protein</fullName>
    </recommendedName>
</protein>
<evidence type="ECO:0000313" key="5">
    <source>
        <dbReference type="Proteomes" id="UP000822688"/>
    </source>
</evidence>
<dbReference type="Proteomes" id="UP000822688">
    <property type="component" value="Chromosome 6"/>
</dbReference>
<gene>
    <name evidence="4" type="ORF">KC19_6G090200</name>
</gene>
<keyword evidence="5" id="KW-1185">Reference proteome</keyword>
<accession>A0A8T0HII8</accession>
<evidence type="ECO:0000259" key="3">
    <source>
        <dbReference type="Pfam" id="PF23276"/>
    </source>
</evidence>
<dbReference type="NCBIfam" id="TIGR00756">
    <property type="entry name" value="PPR"/>
    <property type="match status" value="1"/>
</dbReference>
<dbReference type="InterPro" id="IPR011990">
    <property type="entry name" value="TPR-like_helical_dom_sf"/>
</dbReference>
<evidence type="ECO:0000313" key="4">
    <source>
        <dbReference type="EMBL" id="KAG0569432.1"/>
    </source>
</evidence>
<dbReference type="PROSITE" id="PS51375">
    <property type="entry name" value="PPR"/>
    <property type="match status" value="2"/>
</dbReference>
<organism evidence="4 5">
    <name type="scientific">Ceratodon purpureus</name>
    <name type="common">Fire moss</name>
    <name type="synonym">Dicranum purpureum</name>
    <dbReference type="NCBI Taxonomy" id="3225"/>
    <lineage>
        <taxon>Eukaryota</taxon>
        <taxon>Viridiplantae</taxon>
        <taxon>Streptophyta</taxon>
        <taxon>Embryophyta</taxon>
        <taxon>Bryophyta</taxon>
        <taxon>Bryophytina</taxon>
        <taxon>Bryopsida</taxon>
        <taxon>Dicranidae</taxon>
        <taxon>Pseudoditrichales</taxon>
        <taxon>Ditrichaceae</taxon>
        <taxon>Ceratodon</taxon>
    </lineage>
</organism>
<dbReference type="AlphaFoldDB" id="A0A8T0HII8"/>
<dbReference type="EMBL" id="CM026427">
    <property type="protein sequence ID" value="KAG0569433.1"/>
    <property type="molecule type" value="Genomic_DNA"/>
</dbReference>
<dbReference type="Pfam" id="PF13812">
    <property type="entry name" value="PPR_3"/>
    <property type="match status" value="1"/>
</dbReference>
<dbReference type="EMBL" id="CM026427">
    <property type="protein sequence ID" value="KAG0569432.1"/>
    <property type="molecule type" value="Genomic_DNA"/>
</dbReference>
<dbReference type="Pfam" id="PF23276">
    <property type="entry name" value="TPR_24"/>
    <property type="match status" value="1"/>
</dbReference>
<comment type="caution">
    <text evidence="4">The sequence shown here is derived from an EMBL/GenBank/DDBJ whole genome shotgun (WGS) entry which is preliminary data.</text>
</comment>
<dbReference type="Gene3D" id="1.25.40.10">
    <property type="entry name" value="Tetratricopeptide repeat domain"/>
    <property type="match status" value="2"/>
</dbReference>
<reference evidence="4 5" key="1">
    <citation type="submission" date="2020-06" db="EMBL/GenBank/DDBJ databases">
        <title>WGS assembly of Ceratodon purpureus strain R40.</title>
        <authorList>
            <person name="Carey S.B."/>
            <person name="Jenkins J."/>
            <person name="Shu S."/>
            <person name="Lovell J.T."/>
            <person name="Sreedasyam A."/>
            <person name="Maumus F."/>
            <person name="Tiley G.P."/>
            <person name="Fernandez-Pozo N."/>
            <person name="Barry K."/>
            <person name="Chen C."/>
            <person name="Wang M."/>
            <person name="Lipzen A."/>
            <person name="Daum C."/>
            <person name="Saski C.A."/>
            <person name="Payton A.C."/>
            <person name="Mcbreen J.C."/>
            <person name="Conrad R.E."/>
            <person name="Kollar L.M."/>
            <person name="Olsson S."/>
            <person name="Huttunen S."/>
            <person name="Landis J.B."/>
            <person name="Wickett N.J."/>
            <person name="Johnson M.G."/>
            <person name="Rensing S.A."/>
            <person name="Grimwood J."/>
            <person name="Schmutz J."/>
            <person name="Mcdaniel S.F."/>
        </authorList>
    </citation>
    <scope>NUCLEOTIDE SEQUENCE [LARGE SCALE GENOMIC DNA]</scope>
    <source>
        <strain evidence="4 5">R40</strain>
    </source>
</reference>
<sequence>MASRESLKILCKQLNGRQLQREVVSRSLSSLALGGNGGGLEAGSQGIVDSGRKGFRVVRNVSSSAHCAQISSQLEVNIAASDPAPGFQAFGNPVVKGPGFSMPSGFKPVVPPALTPIEKLDEMGLAREMSNALSHQKMEETVRLYDEWVKLTDAAGNPNKPNILVYNLLLHAKLRLGAHPEVMFRIVSEMEKAGVTPTQLSFNFLLRSVFRQRDSKSAELILEKMERAGPEAQPDGDAYNFVIALCALNRRIPAALKHMQAMYERNLVPSKTTYNEVLLACARVHRTQAAVVVLKQLEAHQIVPQTQTLVELVIAATEVDDAECSLIALQHLNKSSPSNAVQPLVMDEGSIVAILGTAARSSNAALAKEAWELLKLSVGSARAPNPAAYMALVHALSSSQQFDAAFLTLAEMQSLYGTPQSAEDLEVLSPFSSLRPLVLALAQLGPAGLDGAYFKLAEMHANGQPVPLAAINCVILGCANIWDADRAYQTFESINGTFGLRPDVHSINALLDAFGKNRKTVEAVKLFEYMHESGVTPDRQSFELMIIAHVVNRDVQSASAMLAAMMDAGHIPCRDALFKLWRRSRREGDTKTAEHVRALFRTWDYRDPMNSEGRRRTIVSTVKQLQSEPLQAEPLQA</sequence>
<dbReference type="PANTHER" id="PTHR47205:SF1">
    <property type="entry name" value="OS07G0599000 PROTEIN"/>
    <property type="match status" value="1"/>
</dbReference>
<proteinExistence type="predicted"/>
<name>A0A8T0HII8_CERPU</name>
<feature type="repeat" description="PPR" evidence="2">
    <location>
        <begin position="162"/>
        <end position="197"/>
    </location>
</feature>
<evidence type="ECO:0000256" key="1">
    <source>
        <dbReference type="ARBA" id="ARBA00022737"/>
    </source>
</evidence>
<dbReference type="PANTHER" id="PTHR47205">
    <property type="entry name" value="OS07G0599000 PROTEIN"/>
    <property type="match status" value="1"/>
</dbReference>
<evidence type="ECO:0000256" key="2">
    <source>
        <dbReference type="PROSITE-ProRule" id="PRU00708"/>
    </source>
</evidence>
<keyword evidence="1" id="KW-0677">Repeat</keyword>
<feature type="repeat" description="PPR" evidence="2">
    <location>
        <begin position="503"/>
        <end position="537"/>
    </location>
</feature>